<feature type="region of interest" description="Disordered" evidence="1">
    <location>
        <begin position="143"/>
        <end position="164"/>
    </location>
</feature>
<evidence type="ECO:0000313" key="3">
    <source>
        <dbReference type="Proteomes" id="UP001623348"/>
    </source>
</evidence>
<keyword evidence="3" id="KW-1185">Reference proteome</keyword>
<sequence>MRHLGCPRSPVQRQLVVGRLELCGHVLTHKPMRAVKMCTKERQKRRAEHRRNGGRPEDVADGYVTTLRFVWVGWFVVFFYFEGAKLDIDTGGDSGQVSSDAWAEVAVIFQVSHCWLRYKNALFVFSRWGASLSVATCKGQRWRGQAAEVPQEGSEGGKPRAHERSEKVLRGAMKGVKLRADERSEKALCGHPFGTGCPFEVPRGMAAAASVSGTGRRRRGTWRLGERPSPERERKRTKEQHRRGAEHRKEVLQVRTAAGSICGPSS</sequence>
<organism evidence="2 3">
    <name type="scientific">Grus japonensis</name>
    <name type="common">Japanese crane</name>
    <name type="synonym">Red-crowned crane</name>
    <dbReference type="NCBI Taxonomy" id="30415"/>
    <lineage>
        <taxon>Eukaryota</taxon>
        <taxon>Metazoa</taxon>
        <taxon>Chordata</taxon>
        <taxon>Craniata</taxon>
        <taxon>Vertebrata</taxon>
        <taxon>Euteleostomi</taxon>
        <taxon>Archelosauria</taxon>
        <taxon>Archosauria</taxon>
        <taxon>Dinosauria</taxon>
        <taxon>Saurischia</taxon>
        <taxon>Theropoda</taxon>
        <taxon>Coelurosauria</taxon>
        <taxon>Aves</taxon>
        <taxon>Neognathae</taxon>
        <taxon>Neoaves</taxon>
        <taxon>Gruiformes</taxon>
        <taxon>Gruidae</taxon>
        <taxon>Grus</taxon>
    </lineage>
</organism>
<reference evidence="2 3" key="1">
    <citation type="submission" date="2024-06" db="EMBL/GenBank/DDBJ databases">
        <title>The draft genome of Grus japonensis, version 3.</title>
        <authorList>
            <person name="Nabeshima K."/>
            <person name="Suzuki S."/>
            <person name="Onuma M."/>
        </authorList>
    </citation>
    <scope>NUCLEOTIDE SEQUENCE [LARGE SCALE GENOMIC DNA]</scope>
    <source>
        <strain evidence="2 3">451A</strain>
    </source>
</reference>
<dbReference type="Proteomes" id="UP001623348">
    <property type="component" value="Unassembled WGS sequence"/>
</dbReference>
<name>A0ABC9XR28_GRUJA</name>
<dbReference type="AlphaFoldDB" id="A0ABC9XR28"/>
<accession>A0ABC9XR28</accession>
<proteinExistence type="predicted"/>
<comment type="caution">
    <text evidence="2">The sequence shown here is derived from an EMBL/GenBank/DDBJ whole genome shotgun (WGS) entry which is preliminary data.</text>
</comment>
<evidence type="ECO:0000256" key="1">
    <source>
        <dbReference type="SAM" id="MobiDB-lite"/>
    </source>
</evidence>
<feature type="region of interest" description="Disordered" evidence="1">
    <location>
        <begin position="209"/>
        <end position="266"/>
    </location>
</feature>
<feature type="compositionally biased region" description="Basic and acidic residues" evidence="1">
    <location>
        <begin position="155"/>
        <end position="164"/>
    </location>
</feature>
<evidence type="ECO:0000313" key="2">
    <source>
        <dbReference type="EMBL" id="GAB0200174.1"/>
    </source>
</evidence>
<dbReference type="EMBL" id="BAAFJT010000026">
    <property type="protein sequence ID" value="GAB0200174.1"/>
    <property type="molecule type" value="Genomic_DNA"/>
</dbReference>
<protein>
    <submittedName>
        <fullName evidence="2">Uncharacterized protein</fullName>
    </submittedName>
</protein>
<feature type="compositionally biased region" description="Basic residues" evidence="1">
    <location>
        <begin position="237"/>
        <end position="246"/>
    </location>
</feature>
<feature type="compositionally biased region" description="Basic and acidic residues" evidence="1">
    <location>
        <begin position="224"/>
        <end position="236"/>
    </location>
</feature>
<gene>
    <name evidence="2" type="ORF">GRJ2_002482800</name>
</gene>